<gene>
    <name evidence="1" type="ORF">DY251_19430</name>
</gene>
<sequence>MRHAMIIETGSELPGRTNVNLAGIVGRRVVTLNTMPIRFTFPADVLDGIEIVRPDRPQPDVEIAVAIDGNGETFATAKLKGSTVRKILHAIREDIAVNGKAGVVQFAGRMRSNNVIEDAGLIYMPSGTMLPKLDAPKSVRRAAFEARQGERRCG</sequence>
<dbReference type="EMBL" id="QURN01000019">
    <property type="protein sequence ID" value="RFC64649.1"/>
    <property type="molecule type" value="Genomic_DNA"/>
</dbReference>
<evidence type="ECO:0000313" key="1">
    <source>
        <dbReference type="EMBL" id="RFC64649.1"/>
    </source>
</evidence>
<protein>
    <submittedName>
        <fullName evidence="1">Uncharacterized protein</fullName>
    </submittedName>
</protein>
<name>A0A371X605_9HYPH</name>
<reference evidence="2" key="1">
    <citation type="submission" date="2018-08" db="EMBL/GenBank/DDBJ databases">
        <authorList>
            <person name="Im W.T."/>
        </authorList>
    </citation>
    <scope>NUCLEOTIDE SEQUENCE [LARGE SCALE GENOMIC DNA]</scope>
    <source>
        <strain evidence="2">LA-28</strain>
    </source>
</reference>
<dbReference type="Proteomes" id="UP000262379">
    <property type="component" value="Unassembled WGS sequence"/>
</dbReference>
<dbReference type="RefSeq" id="WP_116625570.1">
    <property type="nucleotide sequence ID" value="NZ_QURN01000019.1"/>
</dbReference>
<evidence type="ECO:0000313" key="2">
    <source>
        <dbReference type="Proteomes" id="UP000262379"/>
    </source>
</evidence>
<organism evidence="1 2">
    <name type="scientific">Mesorhizobium denitrificans</name>
    <dbReference type="NCBI Taxonomy" id="2294114"/>
    <lineage>
        <taxon>Bacteria</taxon>
        <taxon>Pseudomonadati</taxon>
        <taxon>Pseudomonadota</taxon>
        <taxon>Alphaproteobacteria</taxon>
        <taxon>Hyphomicrobiales</taxon>
        <taxon>Phyllobacteriaceae</taxon>
        <taxon>Mesorhizobium</taxon>
    </lineage>
</organism>
<dbReference type="AlphaFoldDB" id="A0A371X605"/>
<comment type="caution">
    <text evidence="1">The sequence shown here is derived from an EMBL/GenBank/DDBJ whole genome shotgun (WGS) entry which is preliminary data.</text>
</comment>
<keyword evidence="2" id="KW-1185">Reference proteome</keyword>
<accession>A0A371X605</accession>
<proteinExistence type="predicted"/>